<dbReference type="InterPro" id="IPR005025">
    <property type="entry name" value="FMN_Rdtase-like_dom"/>
</dbReference>
<dbReference type="Pfam" id="PF03358">
    <property type="entry name" value="FMN_red"/>
    <property type="match status" value="1"/>
</dbReference>
<dbReference type="SUPFAM" id="SSF52218">
    <property type="entry name" value="Flavoproteins"/>
    <property type="match status" value="2"/>
</dbReference>
<evidence type="ECO:0000259" key="3">
    <source>
        <dbReference type="Pfam" id="PF03358"/>
    </source>
</evidence>
<dbReference type="PANTHER" id="PTHR43278">
    <property type="entry name" value="NAD(P)H-DEPENDENT FMN-CONTAINING OXIDOREDUCTASE YWQN-RELATED"/>
    <property type="match status" value="1"/>
</dbReference>
<keyword evidence="5" id="KW-1185">Reference proteome</keyword>
<dbReference type="Proteomes" id="UP001594351">
    <property type="component" value="Unassembled WGS sequence"/>
</dbReference>
<feature type="domain" description="NADPH-dependent FMN reductase-like" evidence="3">
    <location>
        <begin position="1"/>
        <end position="130"/>
    </location>
</feature>
<dbReference type="InterPro" id="IPR029039">
    <property type="entry name" value="Flavoprotein-like_sf"/>
</dbReference>
<gene>
    <name evidence="4" type="ORF">ACFL27_28480</name>
</gene>
<comment type="caution">
    <text evidence="4">The sequence shown here is derived from an EMBL/GenBank/DDBJ whole genome shotgun (WGS) entry which is preliminary data.</text>
</comment>
<keyword evidence="2" id="KW-0288">FMN</keyword>
<dbReference type="Gene3D" id="3.40.50.360">
    <property type="match status" value="2"/>
</dbReference>
<evidence type="ECO:0000256" key="1">
    <source>
        <dbReference type="ARBA" id="ARBA00022630"/>
    </source>
</evidence>
<evidence type="ECO:0000256" key="2">
    <source>
        <dbReference type="ARBA" id="ARBA00022643"/>
    </source>
</evidence>
<dbReference type="EMBL" id="JBHPBY010000734">
    <property type="protein sequence ID" value="MFC1854139.1"/>
    <property type="molecule type" value="Genomic_DNA"/>
</dbReference>
<dbReference type="InterPro" id="IPR051796">
    <property type="entry name" value="ISF_SsuE-like"/>
</dbReference>
<reference evidence="4 5" key="1">
    <citation type="submission" date="2024-09" db="EMBL/GenBank/DDBJ databases">
        <title>Laminarin stimulates single cell rates of sulfate reduction while oxygen inhibits transcriptomic activity in coastal marine sediment.</title>
        <authorList>
            <person name="Lindsay M."/>
            <person name="Orcutt B."/>
            <person name="Emerson D."/>
            <person name="Stepanauskas R."/>
            <person name="D'Angelo T."/>
        </authorList>
    </citation>
    <scope>NUCLEOTIDE SEQUENCE [LARGE SCALE GENOMIC DNA]</scope>
    <source>
        <strain evidence="4">SAG AM-311-K15</strain>
    </source>
</reference>
<name>A0ABV6Z6S3_UNCC1</name>
<dbReference type="PANTHER" id="PTHR43278:SF4">
    <property type="entry name" value="NAD(P)H-DEPENDENT FMN-CONTAINING OXIDOREDUCTASE YWQN-RELATED"/>
    <property type="match status" value="1"/>
</dbReference>
<protein>
    <submittedName>
        <fullName evidence="4">NAD(P)H-dependent oxidoreductase</fullName>
    </submittedName>
</protein>
<keyword evidence="1" id="KW-0285">Flavoprotein</keyword>
<accession>A0ABV6Z6S3</accession>
<evidence type="ECO:0000313" key="4">
    <source>
        <dbReference type="EMBL" id="MFC1854139.1"/>
    </source>
</evidence>
<proteinExistence type="predicted"/>
<evidence type="ECO:0000313" key="5">
    <source>
        <dbReference type="Proteomes" id="UP001594351"/>
    </source>
</evidence>
<organism evidence="4 5">
    <name type="scientific">candidate division CSSED10-310 bacterium</name>
    <dbReference type="NCBI Taxonomy" id="2855610"/>
    <lineage>
        <taxon>Bacteria</taxon>
        <taxon>Bacteria division CSSED10-310</taxon>
    </lineage>
</organism>
<sequence length="427" mass="49660">MKIVVLAGSPKGETSVTVQYVRYLEKYLSKIEFKFFHISFRIKKIERDEKAFQDIIDEVQNADAVLWAFPLYVLLVPAQYKRFIELIWERGVQDAFKDKYAAVLSTSIHFFDHTAHQYMRAICDDLEMNFSGAYSADMHDLKIPEQQKKLRLFGESFIRTVELGSTMPRHFFPIKETKLDYIPGDPPTKTDTQGRKVVIVHDAKKGQTNLLNMIKRMKSSFQHEVDVFNLHDVDIKGGCMGCLKCGQNYECAYTGKDEYIDFYNKKIKTAHILVFAGAISDRFLSSRWRLFFDRGFFNCHTPSLVNKQFAFLISGPLSQTWNIREVFDGYSQWQQSNLVDIVSDEVTSSSQLDEQISSLAERCVWNALHGYKKPITFLGVGGHKIFRDDVFSNLRFVFQADHRYFKSQDLYDFPRKKDWGASFHNVF</sequence>